<keyword evidence="1" id="KW-0472">Membrane</keyword>
<name>A0ABY9E5T9_VITVI</name>
<evidence type="ECO:0000313" key="3">
    <source>
        <dbReference type="Proteomes" id="UP001227230"/>
    </source>
</evidence>
<feature type="transmembrane region" description="Helical" evidence="1">
    <location>
        <begin position="135"/>
        <end position="156"/>
    </location>
</feature>
<protein>
    <submittedName>
        <fullName evidence="2">Uncharacterized protein</fullName>
    </submittedName>
</protein>
<keyword evidence="3" id="KW-1185">Reference proteome</keyword>
<proteinExistence type="predicted"/>
<dbReference type="EMBL" id="CP126666">
    <property type="protein sequence ID" value="WKA13441.1"/>
    <property type="molecule type" value="Genomic_DNA"/>
</dbReference>
<evidence type="ECO:0000256" key="1">
    <source>
        <dbReference type="SAM" id="Phobius"/>
    </source>
</evidence>
<reference evidence="2 3" key="1">
    <citation type="journal article" date="2023" name="Hortic Res">
        <title>The complete reference genome for grapevine (Vitis vinifera L.) genetics and breeding.</title>
        <authorList>
            <person name="Shi X."/>
            <person name="Cao S."/>
            <person name="Wang X."/>
            <person name="Huang S."/>
            <person name="Wang Y."/>
            <person name="Liu Z."/>
            <person name="Liu W."/>
            <person name="Leng X."/>
            <person name="Peng Y."/>
            <person name="Wang N."/>
            <person name="Wang Y."/>
            <person name="Ma Z."/>
            <person name="Xu X."/>
            <person name="Zhang F."/>
            <person name="Xue H."/>
            <person name="Zhong H."/>
            <person name="Wang Y."/>
            <person name="Zhang K."/>
            <person name="Velt A."/>
            <person name="Avia K."/>
            <person name="Holtgrawe D."/>
            <person name="Grimplet J."/>
            <person name="Matus J.T."/>
            <person name="Ware D."/>
            <person name="Wu X."/>
            <person name="Wang H."/>
            <person name="Liu C."/>
            <person name="Fang Y."/>
            <person name="Rustenholz C."/>
            <person name="Cheng Z."/>
            <person name="Xiao H."/>
            <person name="Zhou Y."/>
        </authorList>
    </citation>
    <scope>NUCLEOTIDE SEQUENCE [LARGE SCALE GENOMIC DNA]</scope>
    <source>
        <strain evidence="3">cv. Pinot noir / PN40024</strain>
        <tissue evidence="2">Leaf</tissue>
    </source>
</reference>
<dbReference type="Proteomes" id="UP001227230">
    <property type="component" value="Chromosome 19"/>
</dbReference>
<keyword evidence="1" id="KW-1133">Transmembrane helix</keyword>
<dbReference type="PANTHER" id="PTHR34124:SF2">
    <property type="entry name" value="F16B3.27 PROTEIN-RELATED"/>
    <property type="match status" value="1"/>
</dbReference>
<evidence type="ECO:0000313" key="2">
    <source>
        <dbReference type="EMBL" id="WKA13441.1"/>
    </source>
</evidence>
<dbReference type="PANTHER" id="PTHR34124">
    <property type="entry name" value="F16B3.27 PROTEIN-RELATED"/>
    <property type="match status" value="1"/>
</dbReference>
<gene>
    <name evidence="2" type="ORF">VitviT2T_030739</name>
</gene>
<organism evidence="2 3">
    <name type="scientific">Vitis vinifera</name>
    <name type="common">Grape</name>
    <dbReference type="NCBI Taxonomy" id="29760"/>
    <lineage>
        <taxon>Eukaryota</taxon>
        <taxon>Viridiplantae</taxon>
        <taxon>Streptophyta</taxon>
        <taxon>Embryophyta</taxon>
        <taxon>Tracheophyta</taxon>
        <taxon>Spermatophyta</taxon>
        <taxon>Magnoliopsida</taxon>
        <taxon>eudicotyledons</taxon>
        <taxon>Gunneridae</taxon>
        <taxon>Pentapetalae</taxon>
        <taxon>rosids</taxon>
        <taxon>Vitales</taxon>
        <taxon>Vitaceae</taxon>
        <taxon>Viteae</taxon>
        <taxon>Vitis</taxon>
    </lineage>
</organism>
<feature type="transmembrane region" description="Helical" evidence="1">
    <location>
        <begin position="93"/>
        <end position="114"/>
    </location>
</feature>
<keyword evidence="1" id="KW-0812">Transmembrane</keyword>
<accession>A0ABY9E5T9</accession>
<sequence>MLKYQVIVLARSLPLFLISTTTIQHSLIGIRCPPLNFVGNPQNGSLHSQPIKPNHIITLPHPQSLPFLQLHPLGSSFQLHFFLTLSLRLLPSIYGFFLILLHILTITGGTPRSFTTLARSAQSFGNETTRREIHASLLMACSSAGFTLLVTGLTLARMGPVATDEYVSSLTCRISSGFFPSKVLGIMGRSSHTITHLFDSLLTRICLKVTTRKGGGS</sequence>